<dbReference type="PROSITE" id="PS50977">
    <property type="entry name" value="HTH_TETR_2"/>
    <property type="match status" value="1"/>
</dbReference>
<organism evidence="6 7">
    <name type="scientific">Shewanella maritima</name>
    <dbReference type="NCBI Taxonomy" id="2520507"/>
    <lineage>
        <taxon>Bacteria</taxon>
        <taxon>Pseudomonadati</taxon>
        <taxon>Pseudomonadota</taxon>
        <taxon>Gammaproteobacteria</taxon>
        <taxon>Alteromonadales</taxon>
        <taxon>Shewanellaceae</taxon>
        <taxon>Shewanella</taxon>
    </lineage>
</organism>
<evidence type="ECO:0000256" key="2">
    <source>
        <dbReference type="ARBA" id="ARBA00023125"/>
    </source>
</evidence>
<dbReference type="RefSeq" id="WP_130601305.1">
    <property type="nucleotide sequence ID" value="NZ_CP036200.1"/>
</dbReference>
<dbReference type="PANTHER" id="PTHR47506">
    <property type="entry name" value="TRANSCRIPTIONAL REGULATORY PROTEIN"/>
    <property type="match status" value="1"/>
</dbReference>
<dbReference type="SUPFAM" id="SSF46689">
    <property type="entry name" value="Homeodomain-like"/>
    <property type="match status" value="1"/>
</dbReference>
<feature type="domain" description="HTH tetR-type" evidence="5">
    <location>
        <begin position="8"/>
        <end position="68"/>
    </location>
</feature>
<dbReference type="Pfam" id="PF16925">
    <property type="entry name" value="TetR_C_13"/>
    <property type="match status" value="1"/>
</dbReference>
<dbReference type="EMBL" id="CP036200">
    <property type="protein sequence ID" value="QBF83815.1"/>
    <property type="molecule type" value="Genomic_DNA"/>
</dbReference>
<dbReference type="InterPro" id="IPR009057">
    <property type="entry name" value="Homeodomain-like_sf"/>
</dbReference>
<keyword evidence="1" id="KW-0805">Transcription regulation</keyword>
<dbReference type="AlphaFoldDB" id="A0A411PJU3"/>
<proteinExistence type="predicted"/>
<name>A0A411PJU3_9GAMM</name>
<accession>A0A411PJU3</accession>
<evidence type="ECO:0000259" key="5">
    <source>
        <dbReference type="PROSITE" id="PS50977"/>
    </source>
</evidence>
<keyword evidence="2 4" id="KW-0238">DNA-binding</keyword>
<reference evidence="6 7" key="1">
    <citation type="submission" date="2019-02" db="EMBL/GenBank/DDBJ databases">
        <title>Shewanella sp. D4-2 isolated from Dokdo Island.</title>
        <authorList>
            <person name="Baek K."/>
        </authorList>
    </citation>
    <scope>NUCLEOTIDE SEQUENCE [LARGE SCALE GENOMIC DNA]</scope>
    <source>
        <strain evidence="6 7">D4-2</strain>
    </source>
</reference>
<keyword evidence="3" id="KW-0804">Transcription</keyword>
<dbReference type="InterPro" id="IPR036271">
    <property type="entry name" value="Tet_transcr_reg_TetR-rel_C_sf"/>
</dbReference>
<sequence length="216" mass="24577">MARPRKNDHLKDELLAAGMEQLLAHGYHGTGIKQILDLVGVPKGSFYNFFASKEEFVAQIVIHYGALAAQEYRELSANHSQQSELVKLTLTFYDKVQKRVVDNNNCGCLVAAMASEIAQSSELCRQALMQVEQQWLESLAEQFMRAQQQGDVRDDIDADALARQFFNSWQGSLLEYQISQEWHLIFDRLAVLLTLITTPKGLEQLESLSWFNHKSN</sequence>
<dbReference type="Pfam" id="PF00440">
    <property type="entry name" value="TetR_N"/>
    <property type="match status" value="1"/>
</dbReference>
<evidence type="ECO:0000313" key="6">
    <source>
        <dbReference type="EMBL" id="QBF83815.1"/>
    </source>
</evidence>
<dbReference type="InterPro" id="IPR011075">
    <property type="entry name" value="TetR_C"/>
</dbReference>
<evidence type="ECO:0000313" key="7">
    <source>
        <dbReference type="Proteomes" id="UP000291106"/>
    </source>
</evidence>
<keyword evidence="7" id="KW-1185">Reference proteome</keyword>
<dbReference type="OrthoDB" id="4541465at2"/>
<gene>
    <name evidence="6" type="ORF">EXU30_14825</name>
</gene>
<dbReference type="Gene3D" id="1.10.357.10">
    <property type="entry name" value="Tetracycline Repressor, domain 2"/>
    <property type="match status" value="1"/>
</dbReference>
<dbReference type="GO" id="GO:0003677">
    <property type="term" value="F:DNA binding"/>
    <property type="evidence" value="ECO:0007669"/>
    <property type="project" value="UniProtKB-UniRule"/>
</dbReference>
<evidence type="ECO:0000256" key="4">
    <source>
        <dbReference type="PROSITE-ProRule" id="PRU00335"/>
    </source>
</evidence>
<dbReference type="SUPFAM" id="SSF48498">
    <property type="entry name" value="Tetracyclin repressor-like, C-terminal domain"/>
    <property type="match status" value="1"/>
</dbReference>
<feature type="DNA-binding region" description="H-T-H motif" evidence="4">
    <location>
        <begin position="31"/>
        <end position="50"/>
    </location>
</feature>
<dbReference type="KEGG" id="smai:EXU30_14825"/>
<evidence type="ECO:0000256" key="3">
    <source>
        <dbReference type="ARBA" id="ARBA00023163"/>
    </source>
</evidence>
<protein>
    <submittedName>
        <fullName evidence="6">TetR/AcrR family transcriptional regulator</fullName>
    </submittedName>
</protein>
<dbReference type="Proteomes" id="UP000291106">
    <property type="component" value="Chromosome"/>
</dbReference>
<evidence type="ECO:0000256" key="1">
    <source>
        <dbReference type="ARBA" id="ARBA00023015"/>
    </source>
</evidence>
<dbReference type="PANTHER" id="PTHR47506:SF1">
    <property type="entry name" value="HTH-TYPE TRANSCRIPTIONAL REGULATOR YJDC"/>
    <property type="match status" value="1"/>
</dbReference>
<dbReference type="InterPro" id="IPR001647">
    <property type="entry name" value="HTH_TetR"/>
</dbReference>